<gene>
    <name evidence="1" type="ORF">B0H17DRAFT_1103983</name>
</gene>
<evidence type="ECO:0000313" key="2">
    <source>
        <dbReference type="Proteomes" id="UP001221757"/>
    </source>
</evidence>
<reference evidence="1" key="1">
    <citation type="submission" date="2023-03" db="EMBL/GenBank/DDBJ databases">
        <title>Massive genome expansion in bonnet fungi (Mycena s.s.) driven by repeated elements and novel gene families across ecological guilds.</title>
        <authorList>
            <consortium name="Lawrence Berkeley National Laboratory"/>
            <person name="Harder C.B."/>
            <person name="Miyauchi S."/>
            <person name="Viragh M."/>
            <person name="Kuo A."/>
            <person name="Thoen E."/>
            <person name="Andreopoulos B."/>
            <person name="Lu D."/>
            <person name="Skrede I."/>
            <person name="Drula E."/>
            <person name="Henrissat B."/>
            <person name="Morin E."/>
            <person name="Kohler A."/>
            <person name="Barry K."/>
            <person name="LaButti K."/>
            <person name="Morin E."/>
            <person name="Salamov A."/>
            <person name="Lipzen A."/>
            <person name="Mereny Z."/>
            <person name="Hegedus B."/>
            <person name="Baldrian P."/>
            <person name="Stursova M."/>
            <person name="Weitz H."/>
            <person name="Taylor A."/>
            <person name="Grigoriev I.V."/>
            <person name="Nagy L.G."/>
            <person name="Martin F."/>
            <person name="Kauserud H."/>
        </authorList>
    </citation>
    <scope>NUCLEOTIDE SEQUENCE</scope>
    <source>
        <strain evidence="1">CBHHK067</strain>
    </source>
</reference>
<dbReference type="AlphaFoldDB" id="A0AAD7CD12"/>
<organism evidence="1 2">
    <name type="scientific">Mycena rosella</name>
    <name type="common">Pink bonnet</name>
    <name type="synonym">Agaricus rosellus</name>
    <dbReference type="NCBI Taxonomy" id="1033263"/>
    <lineage>
        <taxon>Eukaryota</taxon>
        <taxon>Fungi</taxon>
        <taxon>Dikarya</taxon>
        <taxon>Basidiomycota</taxon>
        <taxon>Agaricomycotina</taxon>
        <taxon>Agaricomycetes</taxon>
        <taxon>Agaricomycetidae</taxon>
        <taxon>Agaricales</taxon>
        <taxon>Marasmiineae</taxon>
        <taxon>Mycenaceae</taxon>
        <taxon>Mycena</taxon>
    </lineage>
</organism>
<proteinExistence type="predicted"/>
<protein>
    <submittedName>
        <fullName evidence="1">Uncharacterized protein</fullName>
    </submittedName>
</protein>
<dbReference type="EMBL" id="JARKIE010000396">
    <property type="protein sequence ID" value="KAJ7645726.1"/>
    <property type="molecule type" value="Genomic_DNA"/>
</dbReference>
<dbReference type="Proteomes" id="UP001221757">
    <property type="component" value="Unassembled WGS sequence"/>
</dbReference>
<feature type="non-terminal residue" evidence="1">
    <location>
        <position position="1"/>
    </location>
</feature>
<evidence type="ECO:0000313" key="1">
    <source>
        <dbReference type="EMBL" id="KAJ7645726.1"/>
    </source>
</evidence>
<name>A0AAD7CD12_MYCRO</name>
<feature type="non-terminal residue" evidence="1">
    <location>
        <position position="84"/>
    </location>
</feature>
<keyword evidence="2" id="KW-1185">Reference proteome</keyword>
<sequence>LSPMRLRIRLRLALRPRSLPRVVAASACTAASHSRLASPQRVDRRSADACVRACVCRRRRWRTCLEWGLRSARRRMGTGAQGWG</sequence>
<accession>A0AAD7CD12</accession>
<comment type="caution">
    <text evidence="1">The sequence shown here is derived from an EMBL/GenBank/DDBJ whole genome shotgun (WGS) entry which is preliminary data.</text>
</comment>